<dbReference type="Proteomes" id="UP000075902">
    <property type="component" value="Unassembled WGS sequence"/>
</dbReference>
<name>A0A182TMA8_9DIPT</name>
<keyword evidence="1" id="KW-0732">Signal</keyword>
<evidence type="ECO:0000313" key="3">
    <source>
        <dbReference type="Proteomes" id="UP000075902"/>
    </source>
</evidence>
<accession>A0A182TMA8</accession>
<dbReference type="EnsemblMetazoa" id="AMEC004921-RA">
    <property type="protein sequence ID" value="AMEC004921-PA"/>
    <property type="gene ID" value="AMEC004921"/>
</dbReference>
<feature type="chain" id="PRO_5008137024" description="Secreted protein" evidence="1">
    <location>
        <begin position="17"/>
        <end position="108"/>
    </location>
</feature>
<evidence type="ECO:0000313" key="2">
    <source>
        <dbReference type="EnsemblMetazoa" id="AMEC004921-PA"/>
    </source>
</evidence>
<feature type="signal peptide" evidence="1">
    <location>
        <begin position="1"/>
        <end position="16"/>
    </location>
</feature>
<reference evidence="2" key="2">
    <citation type="submission" date="2020-05" db="UniProtKB">
        <authorList>
            <consortium name="EnsemblMetazoa"/>
        </authorList>
    </citation>
    <scope>IDENTIFICATION</scope>
    <source>
        <strain evidence="2">CM1001059</strain>
    </source>
</reference>
<evidence type="ECO:0008006" key="4">
    <source>
        <dbReference type="Google" id="ProtNLM"/>
    </source>
</evidence>
<evidence type="ECO:0000256" key="1">
    <source>
        <dbReference type="SAM" id="SignalP"/>
    </source>
</evidence>
<proteinExistence type="predicted"/>
<organism evidence="2 3">
    <name type="scientific">Anopheles melas</name>
    <dbReference type="NCBI Taxonomy" id="34690"/>
    <lineage>
        <taxon>Eukaryota</taxon>
        <taxon>Metazoa</taxon>
        <taxon>Ecdysozoa</taxon>
        <taxon>Arthropoda</taxon>
        <taxon>Hexapoda</taxon>
        <taxon>Insecta</taxon>
        <taxon>Pterygota</taxon>
        <taxon>Neoptera</taxon>
        <taxon>Endopterygota</taxon>
        <taxon>Diptera</taxon>
        <taxon>Nematocera</taxon>
        <taxon>Culicoidea</taxon>
        <taxon>Culicidae</taxon>
        <taxon>Anophelinae</taxon>
        <taxon>Anopheles</taxon>
    </lineage>
</organism>
<dbReference type="AlphaFoldDB" id="A0A182TMA8"/>
<dbReference type="VEuPathDB" id="VectorBase:AMEC004921"/>
<keyword evidence="3" id="KW-1185">Reference proteome</keyword>
<reference evidence="3" key="1">
    <citation type="submission" date="2014-01" db="EMBL/GenBank/DDBJ databases">
        <title>The Genome Sequence of Anopheles melas CM1001059_A (V2).</title>
        <authorList>
            <consortium name="The Broad Institute Genomics Platform"/>
            <person name="Neafsey D.E."/>
            <person name="Besansky N."/>
            <person name="Howell P."/>
            <person name="Walton C."/>
            <person name="Young S.K."/>
            <person name="Zeng Q."/>
            <person name="Gargeya S."/>
            <person name="Fitzgerald M."/>
            <person name="Haas B."/>
            <person name="Abouelleil A."/>
            <person name="Allen A.W."/>
            <person name="Alvarado L."/>
            <person name="Arachchi H.M."/>
            <person name="Berlin A.M."/>
            <person name="Chapman S.B."/>
            <person name="Gainer-Dewar J."/>
            <person name="Goldberg J."/>
            <person name="Griggs A."/>
            <person name="Gujja S."/>
            <person name="Hansen M."/>
            <person name="Howarth C."/>
            <person name="Imamovic A."/>
            <person name="Ireland A."/>
            <person name="Larimer J."/>
            <person name="McCowan C."/>
            <person name="Murphy C."/>
            <person name="Pearson M."/>
            <person name="Poon T.W."/>
            <person name="Priest M."/>
            <person name="Roberts A."/>
            <person name="Saif S."/>
            <person name="Shea T."/>
            <person name="Sisk P."/>
            <person name="Sykes S."/>
            <person name="Wortman J."/>
            <person name="Nusbaum C."/>
            <person name="Birren B."/>
        </authorList>
    </citation>
    <scope>NUCLEOTIDE SEQUENCE [LARGE SCALE GENOMIC DNA]</scope>
    <source>
        <strain evidence="3">CM1001059</strain>
    </source>
</reference>
<protein>
    <recommendedName>
        <fullName evidence="4">Secreted protein</fullName>
    </recommendedName>
</protein>
<sequence length="108" mass="11412">MFKSLFHFYVLTFARGWLLCGPSCPGAARSRCTIAPCPSVIVATVQGAATGDAWDITAVVEVAVVATELVVVLAATAATVEQEDVVEDVDIEPDDDCVEVEGEPELSR</sequence>